<organism evidence="1">
    <name type="scientific">viral metagenome</name>
    <dbReference type="NCBI Taxonomy" id="1070528"/>
    <lineage>
        <taxon>unclassified sequences</taxon>
        <taxon>metagenomes</taxon>
        <taxon>organismal metagenomes</taxon>
    </lineage>
</organism>
<accession>A0A6C0E9F0</accession>
<dbReference type="EMBL" id="MN739750">
    <property type="protein sequence ID" value="QHT24879.1"/>
    <property type="molecule type" value="Genomic_DNA"/>
</dbReference>
<sequence length="141" mass="16951">MYFIRTNKDDEITLFSNRLDMIRKGRSIKYKVCNGLNIFSKKEGVQVYDKYTISNLCIDDFDYIRVAMIPSDSDVRQIKTDKYFHWVCDKIILTDKNYLYDKQTIVHFNIKVKDEFIQRISELGLVNILEWLEHYLNIIAY</sequence>
<evidence type="ECO:0000313" key="1">
    <source>
        <dbReference type="EMBL" id="QHT24879.1"/>
    </source>
</evidence>
<proteinExistence type="predicted"/>
<dbReference type="AlphaFoldDB" id="A0A6C0E9F0"/>
<name>A0A6C0E9F0_9ZZZZ</name>
<protein>
    <submittedName>
        <fullName evidence="1">Uncharacterized protein</fullName>
    </submittedName>
</protein>
<reference evidence="1" key="1">
    <citation type="journal article" date="2020" name="Nature">
        <title>Giant virus diversity and host interactions through global metagenomics.</title>
        <authorList>
            <person name="Schulz F."/>
            <person name="Roux S."/>
            <person name="Paez-Espino D."/>
            <person name="Jungbluth S."/>
            <person name="Walsh D.A."/>
            <person name="Denef V.J."/>
            <person name="McMahon K.D."/>
            <person name="Konstantinidis K.T."/>
            <person name="Eloe-Fadrosh E.A."/>
            <person name="Kyrpides N.C."/>
            <person name="Woyke T."/>
        </authorList>
    </citation>
    <scope>NUCLEOTIDE SEQUENCE</scope>
    <source>
        <strain evidence="1">GVMAG-M-3300023179-150</strain>
    </source>
</reference>